<organism evidence="8 9">
    <name type="scientific">Sporomusa silvacetica DSM 10669</name>
    <dbReference type="NCBI Taxonomy" id="1123289"/>
    <lineage>
        <taxon>Bacteria</taxon>
        <taxon>Bacillati</taxon>
        <taxon>Bacillota</taxon>
        <taxon>Negativicutes</taxon>
        <taxon>Selenomonadales</taxon>
        <taxon>Sporomusaceae</taxon>
        <taxon>Sporomusa</taxon>
    </lineage>
</organism>
<name>A0ABZ3ITA4_9FIRM</name>
<keyword evidence="3 6" id="KW-0812">Transmembrane</keyword>
<keyword evidence="4 6" id="KW-1133">Transmembrane helix</keyword>
<evidence type="ECO:0000256" key="4">
    <source>
        <dbReference type="ARBA" id="ARBA00022989"/>
    </source>
</evidence>
<sequence length="115" mass="12255">MSQTQSGERVRIAWRLERLPSSKPIFFMATALVVSYLIEATDNGAIGYFLPVLAKEFNLTPSMVGVVATISNVGIMVGAAISGYLCDVVGRKRCVWVSMLIFGAFGVFAVCGAGS</sequence>
<protein>
    <recommendedName>
        <fullName evidence="7">Major facilitator superfamily (MFS) profile domain-containing protein</fullName>
    </recommendedName>
</protein>
<dbReference type="PROSITE" id="PS50850">
    <property type="entry name" value="MFS"/>
    <property type="match status" value="1"/>
</dbReference>
<comment type="subcellular location">
    <subcellularLocation>
        <location evidence="1">Cell membrane</location>
        <topology evidence="1">Multi-pass membrane protein</topology>
    </subcellularLocation>
</comment>
<dbReference type="Proteomes" id="UP000216752">
    <property type="component" value="Chromosome"/>
</dbReference>
<dbReference type="Pfam" id="PF07690">
    <property type="entry name" value="MFS_1"/>
    <property type="match status" value="1"/>
</dbReference>
<dbReference type="SUPFAM" id="SSF103473">
    <property type="entry name" value="MFS general substrate transporter"/>
    <property type="match status" value="1"/>
</dbReference>
<evidence type="ECO:0000313" key="9">
    <source>
        <dbReference type="Proteomes" id="UP000216752"/>
    </source>
</evidence>
<proteinExistence type="predicted"/>
<evidence type="ECO:0000256" key="1">
    <source>
        <dbReference type="ARBA" id="ARBA00004651"/>
    </source>
</evidence>
<accession>A0ABZ3ITA4</accession>
<dbReference type="Gene3D" id="1.20.1250.20">
    <property type="entry name" value="MFS general substrate transporter like domains"/>
    <property type="match status" value="1"/>
</dbReference>
<feature type="domain" description="Major facilitator superfamily (MFS) profile" evidence="7">
    <location>
        <begin position="28"/>
        <end position="115"/>
    </location>
</feature>
<gene>
    <name evidence="8" type="ORF">SPSIL_051780</name>
</gene>
<feature type="transmembrane region" description="Helical" evidence="6">
    <location>
        <begin position="25"/>
        <end position="50"/>
    </location>
</feature>
<dbReference type="InterPro" id="IPR020846">
    <property type="entry name" value="MFS_dom"/>
</dbReference>
<keyword evidence="5 6" id="KW-0472">Membrane</keyword>
<keyword evidence="2" id="KW-0813">Transport</keyword>
<evidence type="ECO:0000256" key="3">
    <source>
        <dbReference type="ARBA" id="ARBA00022692"/>
    </source>
</evidence>
<dbReference type="RefSeq" id="WP_094602636.1">
    <property type="nucleotide sequence ID" value="NZ_CP155573.1"/>
</dbReference>
<evidence type="ECO:0000256" key="2">
    <source>
        <dbReference type="ARBA" id="ARBA00022448"/>
    </source>
</evidence>
<feature type="transmembrane region" description="Helical" evidence="6">
    <location>
        <begin position="94"/>
        <end position="114"/>
    </location>
</feature>
<dbReference type="PANTHER" id="PTHR23511">
    <property type="entry name" value="SYNAPTIC VESICLE GLYCOPROTEIN 2"/>
    <property type="match status" value="1"/>
</dbReference>
<dbReference type="PANTHER" id="PTHR23511:SF34">
    <property type="entry name" value="SYNAPTIC VESICLE GLYCOPROTEIN 2"/>
    <property type="match status" value="1"/>
</dbReference>
<evidence type="ECO:0000259" key="7">
    <source>
        <dbReference type="PROSITE" id="PS50850"/>
    </source>
</evidence>
<dbReference type="EMBL" id="CP155573">
    <property type="protein sequence ID" value="XFO68950.1"/>
    <property type="molecule type" value="Genomic_DNA"/>
</dbReference>
<evidence type="ECO:0000256" key="6">
    <source>
        <dbReference type="SAM" id="Phobius"/>
    </source>
</evidence>
<evidence type="ECO:0000313" key="8">
    <source>
        <dbReference type="EMBL" id="XFO68950.1"/>
    </source>
</evidence>
<evidence type="ECO:0000256" key="5">
    <source>
        <dbReference type="ARBA" id="ARBA00023136"/>
    </source>
</evidence>
<reference evidence="8" key="1">
    <citation type="submission" date="2024-05" db="EMBL/GenBank/DDBJ databases">
        <title>Isolation and characterization of Sporomusa carbonis sp. nov., a carboxydotrophic hydrogenogen in the genus of Sporomusa isolated from a charcoal burning pile.</title>
        <authorList>
            <person name="Boeer T."/>
            <person name="Rosenbaum F."/>
            <person name="Eysell L."/>
            <person name="Mueller V."/>
            <person name="Daniel R."/>
            <person name="Poehlein A."/>
        </authorList>
    </citation>
    <scope>NUCLEOTIDE SEQUENCE [LARGE SCALE GENOMIC DNA]</scope>
    <source>
        <strain evidence="8">DSM 10669</strain>
    </source>
</reference>
<feature type="transmembrane region" description="Helical" evidence="6">
    <location>
        <begin position="62"/>
        <end position="82"/>
    </location>
</feature>
<keyword evidence="9" id="KW-1185">Reference proteome</keyword>
<dbReference type="InterPro" id="IPR036259">
    <property type="entry name" value="MFS_trans_sf"/>
</dbReference>
<dbReference type="InterPro" id="IPR011701">
    <property type="entry name" value="MFS"/>
</dbReference>